<proteinExistence type="predicted"/>
<dbReference type="EMBL" id="JAINDJ010000002">
    <property type="protein sequence ID" value="KAG9456105.1"/>
    <property type="molecule type" value="Genomic_DNA"/>
</dbReference>
<keyword evidence="2" id="KW-1185">Reference proteome</keyword>
<organism evidence="1 2">
    <name type="scientific">Aristolochia fimbriata</name>
    <name type="common">White veined hardy Dutchman's pipe vine</name>
    <dbReference type="NCBI Taxonomy" id="158543"/>
    <lineage>
        <taxon>Eukaryota</taxon>
        <taxon>Viridiplantae</taxon>
        <taxon>Streptophyta</taxon>
        <taxon>Embryophyta</taxon>
        <taxon>Tracheophyta</taxon>
        <taxon>Spermatophyta</taxon>
        <taxon>Magnoliopsida</taxon>
        <taxon>Magnoliidae</taxon>
        <taxon>Piperales</taxon>
        <taxon>Aristolochiaceae</taxon>
        <taxon>Aristolochia</taxon>
    </lineage>
</organism>
<dbReference type="Proteomes" id="UP000825729">
    <property type="component" value="Unassembled WGS sequence"/>
</dbReference>
<accession>A0AAV7F4N0</accession>
<evidence type="ECO:0000313" key="2">
    <source>
        <dbReference type="Proteomes" id="UP000825729"/>
    </source>
</evidence>
<gene>
    <name evidence="1" type="ORF">H6P81_000613</name>
</gene>
<sequence>MVRLGWVRTGVGSATLEGDELCVRRYRAAALRVWAHLVWCPRGLTSNKIMRSTGWRFFVVDFLNPSFHPFNFPTSYKNNIKRRRGSGYLFDPIKINDVLLLNHGRGWVGSVASWGGSAGSVVSAFPQPGVKQQLIVVCEERNYPIGVPPPGPTRTRDPDRLVRIGRERMKWKGGSQVEAGGRGGSTPHPKIKIPLLATGCLAPSSSLLPGFFCSELVKDVDAFGWAGCAGWLCVISSGLLWVECLMNDDPEMGSTASRERQLGRGGELNETSVYLSQKLCCGAFGKKLFTQPSPSSAGLPAASSSVSSYTENTSAFYITTYNVCAGMCLDQSLWQPGGLGFEKVESREKETLLGSHYCHDDCTATTTISCYWACGF</sequence>
<reference evidence="1 2" key="1">
    <citation type="submission" date="2021-07" db="EMBL/GenBank/DDBJ databases">
        <title>The Aristolochia fimbriata genome: insights into angiosperm evolution, floral development and chemical biosynthesis.</title>
        <authorList>
            <person name="Jiao Y."/>
        </authorList>
    </citation>
    <scope>NUCLEOTIDE SEQUENCE [LARGE SCALE GENOMIC DNA]</scope>
    <source>
        <strain evidence="1">IBCAS-2021</strain>
        <tissue evidence="1">Leaf</tissue>
    </source>
</reference>
<comment type="caution">
    <text evidence="1">The sequence shown here is derived from an EMBL/GenBank/DDBJ whole genome shotgun (WGS) entry which is preliminary data.</text>
</comment>
<evidence type="ECO:0000313" key="1">
    <source>
        <dbReference type="EMBL" id="KAG9456105.1"/>
    </source>
</evidence>
<name>A0AAV7F4N0_ARIFI</name>
<dbReference type="AlphaFoldDB" id="A0AAV7F4N0"/>
<protein>
    <submittedName>
        <fullName evidence="1">Uncharacterized protein</fullName>
    </submittedName>
</protein>